<name>A6KT09_RAT</name>
<organism evidence="2 3">
    <name type="scientific">Rattus norvegicus</name>
    <name type="common">Rat</name>
    <dbReference type="NCBI Taxonomy" id="10116"/>
    <lineage>
        <taxon>Eukaryota</taxon>
        <taxon>Metazoa</taxon>
        <taxon>Chordata</taxon>
        <taxon>Craniata</taxon>
        <taxon>Vertebrata</taxon>
        <taxon>Euteleostomi</taxon>
        <taxon>Mammalia</taxon>
        <taxon>Eutheria</taxon>
        <taxon>Euarchontoglires</taxon>
        <taxon>Glires</taxon>
        <taxon>Rodentia</taxon>
        <taxon>Myomorpha</taxon>
        <taxon>Muroidea</taxon>
        <taxon>Muridae</taxon>
        <taxon>Murinae</taxon>
        <taxon>Rattus</taxon>
    </lineage>
</organism>
<dbReference type="Proteomes" id="UP000234681">
    <property type="component" value="Chromosome 14"/>
</dbReference>
<reference evidence="3" key="1">
    <citation type="submission" date="2005-09" db="EMBL/GenBank/DDBJ databases">
        <authorList>
            <person name="Mural R.J."/>
            <person name="Li P.W."/>
            <person name="Adams M.D."/>
            <person name="Amanatides P.G."/>
            <person name="Baden-Tillson H."/>
            <person name="Barnstead M."/>
            <person name="Chin S.H."/>
            <person name="Dew I."/>
            <person name="Evans C.A."/>
            <person name="Ferriera S."/>
            <person name="Flanigan M."/>
            <person name="Fosler C."/>
            <person name="Glodek A."/>
            <person name="Gu Z."/>
            <person name="Holt R.A."/>
            <person name="Jennings D."/>
            <person name="Kraft C.L."/>
            <person name="Lu F."/>
            <person name="Nguyen T."/>
            <person name="Nusskern D.R."/>
            <person name="Pfannkoch C.M."/>
            <person name="Sitter C."/>
            <person name="Sutton G.G."/>
            <person name="Venter J.C."/>
            <person name="Wang Z."/>
            <person name="Woodage T."/>
            <person name="Zheng X.H."/>
            <person name="Zhong F."/>
        </authorList>
    </citation>
    <scope>NUCLEOTIDE SEQUENCE [LARGE SCALE GENOMIC DNA]</scope>
    <source>
        <strain>BN</strain>
        <strain evidence="3">Sprague-Dawley</strain>
    </source>
</reference>
<accession>A6KT09</accession>
<gene>
    <name evidence="2" type="ORF">rCG_57263</name>
</gene>
<keyword evidence="1" id="KW-0732">Signal</keyword>
<dbReference type="EMBL" id="CH474114">
    <property type="protein sequence ID" value="EDL84500.1"/>
    <property type="molecule type" value="Genomic_DNA"/>
</dbReference>
<proteinExistence type="predicted"/>
<feature type="signal peptide" evidence="1">
    <location>
        <begin position="1"/>
        <end position="21"/>
    </location>
</feature>
<evidence type="ECO:0000256" key="1">
    <source>
        <dbReference type="SAM" id="SignalP"/>
    </source>
</evidence>
<sequence>MSIIPLPQLLALLCCCGLAAATQGERRAVEGQVIRFT</sequence>
<feature type="chain" id="PRO_5039947077" evidence="1">
    <location>
        <begin position="22"/>
        <end position="37"/>
    </location>
</feature>
<dbReference type="AlphaFoldDB" id="A6KT09"/>
<protein>
    <submittedName>
        <fullName evidence="2">RCG57263</fullName>
    </submittedName>
</protein>
<evidence type="ECO:0000313" key="2">
    <source>
        <dbReference type="EMBL" id="EDL84500.1"/>
    </source>
</evidence>
<evidence type="ECO:0000313" key="3">
    <source>
        <dbReference type="Proteomes" id="UP000234681"/>
    </source>
</evidence>